<keyword evidence="8" id="KW-0378">Hydrolase</keyword>
<feature type="transmembrane region" description="Helical" evidence="6">
    <location>
        <begin position="44"/>
        <end position="74"/>
    </location>
</feature>
<name>A0A486R053_KLEPN</name>
<reference evidence="8" key="1">
    <citation type="submission" date="2019-03" db="EMBL/GenBank/DDBJ databases">
        <authorList>
            <consortium name="Pathogen Informatics"/>
        </authorList>
    </citation>
    <scope>NUCLEOTIDE SEQUENCE</scope>
    <source>
        <strain evidence="8">5012STDY7626354</strain>
    </source>
</reference>
<dbReference type="EMBL" id="CAAHCY010000001">
    <property type="protein sequence ID" value="VGL95083.1"/>
    <property type="molecule type" value="Genomic_DNA"/>
</dbReference>
<evidence type="ECO:0000256" key="4">
    <source>
        <dbReference type="ARBA" id="ARBA00022989"/>
    </source>
</evidence>
<evidence type="ECO:0000313" key="8">
    <source>
        <dbReference type="EMBL" id="VGL95083.1"/>
    </source>
</evidence>
<dbReference type="InterPro" id="IPR007895">
    <property type="entry name" value="MASE1"/>
</dbReference>
<dbReference type="Pfam" id="PF05231">
    <property type="entry name" value="MASE1"/>
    <property type="match status" value="1"/>
</dbReference>
<proteinExistence type="predicted"/>
<keyword evidence="5 6" id="KW-0472">Membrane</keyword>
<evidence type="ECO:0000256" key="6">
    <source>
        <dbReference type="SAM" id="Phobius"/>
    </source>
</evidence>
<evidence type="ECO:0000259" key="7">
    <source>
        <dbReference type="Pfam" id="PF05231"/>
    </source>
</evidence>
<evidence type="ECO:0000256" key="2">
    <source>
        <dbReference type="ARBA" id="ARBA00022475"/>
    </source>
</evidence>
<comment type="subcellular location">
    <subcellularLocation>
        <location evidence="1">Cell membrane</location>
        <topology evidence="1">Multi-pass membrane protein</topology>
    </subcellularLocation>
</comment>
<dbReference type="GO" id="GO:0071111">
    <property type="term" value="F:cyclic-guanylate-specific phosphodiesterase activity"/>
    <property type="evidence" value="ECO:0007669"/>
    <property type="project" value="UniProtKB-EC"/>
</dbReference>
<accession>A0A486R053</accession>
<feature type="transmembrane region" description="Helical" evidence="6">
    <location>
        <begin position="166"/>
        <end position="187"/>
    </location>
</feature>
<keyword evidence="2" id="KW-1003">Cell membrane</keyword>
<feature type="transmembrane region" description="Helical" evidence="6">
    <location>
        <begin position="126"/>
        <end position="146"/>
    </location>
</feature>
<feature type="domain" description="MASE1" evidence="7">
    <location>
        <begin position="15"/>
        <end position="214"/>
    </location>
</feature>
<gene>
    <name evidence="8" type="primary">yfgF_3</name>
    <name evidence="8" type="ORF">SAMEA4873555_01806</name>
</gene>
<evidence type="ECO:0000256" key="1">
    <source>
        <dbReference type="ARBA" id="ARBA00004651"/>
    </source>
</evidence>
<feature type="transmembrane region" description="Helical" evidence="6">
    <location>
        <begin position="14"/>
        <end position="32"/>
    </location>
</feature>
<keyword evidence="3 6" id="KW-0812">Transmembrane</keyword>
<keyword evidence="4 6" id="KW-1133">Transmembrane helix</keyword>
<dbReference type="GO" id="GO:0005886">
    <property type="term" value="C:plasma membrane"/>
    <property type="evidence" value="ECO:0007669"/>
    <property type="project" value="UniProtKB-SubCell"/>
</dbReference>
<sequence length="222" mass="25789">MNLLKYYQQYRDKWWALPLVLPALLLPVARWANTYTMLNGHMVFLYYLPLALVLSLMMFFGWAAIPGIIIGLLLTLAHGMMFEQSIGVLFHFLIPCVLCWGGYRIFVPQRQQVSHGNVRLMPHRLFWQMLLPSVIFLILSQIAEYLGLHPRTTEMTGVTPFSLRSLITFQALMVGCLTGMPLCYFVLRVIRNPFHLRGFISQVRLQIDPKIKKLKLFAGRRY</sequence>
<organism evidence="8">
    <name type="scientific">Klebsiella pneumoniae</name>
    <dbReference type="NCBI Taxonomy" id="573"/>
    <lineage>
        <taxon>Bacteria</taxon>
        <taxon>Pseudomonadati</taxon>
        <taxon>Pseudomonadota</taxon>
        <taxon>Gammaproteobacteria</taxon>
        <taxon>Enterobacterales</taxon>
        <taxon>Enterobacteriaceae</taxon>
        <taxon>Klebsiella/Raoultella group</taxon>
        <taxon>Klebsiella</taxon>
        <taxon>Klebsiella pneumoniae complex</taxon>
    </lineage>
</organism>
<protein>
    <submittedName>
        <fullName evidence="8">Cytochrome C-type biogenesis protein</fullName>
        <ecNumber evidence="8">3.1.4.52</ecNumber>
    </submittedName>
</protein>
<dbReference type="EC" id="3.1.4.52" evidence="8"/>
<evidence type="ECO:0000256" key="3">
    <source>
        <dbReference type="ARBA" id="ARBA00022692"/>
    </source>
</evidence>
<feature type="transmembrane region" description="Helical" evidence="6">
    <location>
        <begin position="86"/>
        <end position="106"/>
    </location>
</feature>
<evidence type="ECO:0000256" key="5">
    <source>
        <dbReference type="ARBA" id="ARBA00023136"/>
    </source>
</evidence>
<dbReference type="AlphaFoldDB" id="A0A486R053"/>